<dbReference type="OrthoDB" id="2644386at2"/>
<evidence type="ECO:0000313" key="3">
    <source>
        <dbReference type="Proteomes" id="UP000249890"/>
    </source>
</evidence>
<dbReference type="AlphaFoldDB" id="A0A2Z2KH92"/>
<gene>
    <name evidence="2" type="ORF">B9T62_35655</name>
</gene>
<dbReference type="KEGG" id="pdh:B9T62_35655"/>
<keyword evidence="3" id="KW-1185">Reference proteome</keyword>
<dbReference type="Proteomes" id="UP000249890">
    <property type="component" value="Chromosome"/>
</dbReference>
<accession>A0A2Z2KH92</accession>
<feature type="compositionally biased region" description="Basic and acidic residues" evidence="1">
    <location>
        <begin position="1"/>
        <end position="10"/>
    </location>
</feature>
<feature type="region of interest" description="Disordered" evidence="1">
    <location>
        <begin position="1"/>
        <end position="26"/>
    </location>
</feature>
<sequence length="71" mass="7786">MEQGNSREQEIQVEGTEPGAVAEPGPVNQVVDWGGSDGFSLFNSASGASGEWLKDWEGRQQTHDMFHDSYD</sequence>
<organism evidence="2 3">
    <name type="scientific">Paenibacillus donghaensis</name>
    <dbReference type="NCBI Taxonomy" id="414771"/>
    <lineage>
        <taxon>Bacteria</taxon>
        <taxon>Bacillati</taxon>
        <taxon>Bacillota</taxon>
        <taxon>Bacilli</taxon>
        <taxon>Bacillales</taxon>
        <taxon>Paenibacillaceae</taxon>
        <taxon>Paenibacillus</taxon>
    </lineage>
</organism>
<evidence type="ECO:0000256" key="1">
    <source>
        <dbReference type="SAM" id="MobiDB-lite"/>
    </source>
</evidence>
<reference evidence="2 3" key="1">
    <citation type="submission" date="2017-06" db="EMBL/GenBank/DDBJ databases">
        <title>Complete genome sequence of Paenibacillus donghaensis KCTC 13049T isolated from East Sea sediment, South Korea.</title>
        <authorList>
            <person name="Jung B.K."/>
            <person name="Hong S.-J."/>
            <person name="Shin J.-H."/>
        </authorList>
    </citation>
    <scope>NUCLEOTIDE SEQUENCE [LARGE SCALE GENOMIC DNA]</scope>
    <source>
        <strain evidence="2 3">KCTC 13049</strain>
    </source>
</reference>
<dbReference type="EMBL" id="CP021780">
    <property type="protein sequence ID" value="ASA25604.1"/>
    <property type="molecule type" value="Genomic_DNA"/>
</dbReference>
<dbReference type="RefSeq" id="WP_087919565.1">
    <property type="nucleotide sequence ID" value="NZ_CP021780.1"/>
</dbReference>
<evidence type="ECO:0000313" key="2">
    <source>
        <dbReference type="EMBL" id="ASA25604.1"/>
    </source>
</evidence>
<name>A0A2Z2KH92_9BACL</name>
<proteinExistence type="predicted"/>
<protein>
    <submittedName>
        <fullName evidence="2">Uncharacterized protein</fullName>
    </submittedName>
</protein>